<gene>
    <name evidence="13" type="ORF">DFR64_2821</name>
</gene>
<dbReference type="NCBIfam" id="TIGR03828">
    <property type="entry name" value="pfkB"/>
    <property type="match status" value="1"/>
</dbReference>
<keyword evidence="4 10" id="KW-0808">Transferase</keyword>
<dbReference type="OrthoDB" id="9801219at2"/>
<dbReference type="InterPro" id="IPR017583">
    <property type="entry name" value="Tagatose/fructose_Pkinase"/>
</dbReference>
<proteinExistence type="inferred from homology"/>
<evidence type="ECO:0000256" key="5">
    <source>
        <dbReference type="ARBA" id="ARBA00022741"/>
    </source>
</evidence>
<dbReference type="GO" id="GO:0005524">
    <property type="term" value="F:ATP binding"/>
    <property type="evidence" value="ECO:0007669"/>
    <property type="project" value="UniProtKB-UniRule"/>
</dbReference>
<dbReference type="SUPFAM" id="SSF53613">
    <property type="entry name" value="Ribokinase-like"/>
    <property type="match status" value="1"/>
</dbReference>
<dbReference type="InterPro" id="IPR002173">
    <property type="entry name" value="Carboh/pur_kinase_PfkB_CS"/>
</dbReference>
<dbReference type="GO" id="GO:0044281">
    <property type="term" value="P:small molecule metabolic process"/>
    <property type="evidence" value="ECO:0007669"/>
    <property type="project" value="UniProtKB-ARBA"/>
</dbReference>
<dbReference type="PROSITE" id="PS00584">
    <property type="entry name" value="PFKB_KINASES_2"/>
    <property type="match status" value="1"/>
</dbReference>
<evidence type="ECO:0000256" key="2">
    <source>
        <dbReference type="ARBA" id="ARBA00012131"/>
    </source>
</evidence>
<dbReference type="EC" id="2.7.1.56" evidence="2 11"/>
<comment type="function">
    <text evidence="11">Catalyzes the ATP-dependent phosphorylation of fructose-l-phosphate to fructose-l,6-bisphosphate.</text>
</comment>
<keyword evidence="14" id="KW-1185">Reference proteome</keyword>
<dbReference type="FunFam" id="3.40.1190.20:FF:000001">
    <property type="entry name" value="Phosphofructokinase"/>
    <property type="match status" value="1"/>
</dbReference>
<evidence type="ECO:0000256" key="3">
    <source>
        <dbReference type="ARBA" id="ARBA00013596"/>
    </source>
</evidence>
<keyword evidence="7 11" id="KW-0067">ATP-binding</keyword>
<dbReference type="PIRSF" id="PIRSF000535">
    <property type="entry name" value="1PFK/6PFK/LacC"/>
    <property type="match status" value="1"/>
</dbReference>
<keyword evidence="5 11" id="KW-0547">Nucleotide-binding</keyword>
<dbReference type="GO" id="GO:0005829">
    <property type="term" value="C:cytosol"/>
    <property type="evidence" value="ECO:0007669"/>
    <property type="project" value="TreeGrafter"/>
</dbReference>
<feature type="domain" description="Carbohydrate kinase PfkB" evidence="12">
    <location>
        <begin position="23"/>
        <end position="292"/>
    </location>
</feature>
<dbReference type="PANTHER" id="PTHR46566:SF2">
    <property type="entry name" value="ATP-DEPENDENT 6-PHOSPHOFRUCTOKINASE ISOZYME 2"/>
    <property type="match status" value="1"/>
</dbReference>
<evidence type="ECO:0000313" key="13">
    <source>
        <dbReference type="EMBL" id="REG05420.1"/>
    </source>
</evidence>
<organism evidence="13 14">
    <name type="scientific">Pelolinea submarina</name>
    <dbReference type="NCBI Taxonomy" id="913107"/>
    <lineage>
        <taxon>Bacteria</taxon>
        <taxon>Bacillati</taxon>
        <taxon>Chloroflexota</taxon>
        <taxon>Anaerolineae</taxon>
        <taxon>Anaerolineales</taxon>
        <taxon>Anaerolineaceae</taxon>
        <taxon>Pelolinea</taxon>
    </lineage>
</organism>
<comment type="caution">
    <text evidence="13">The sequence shown here is derived from an EMBL/GenBank/DDBJ whole genome shotgun (WGS) entry which is preliminary data.</text>
</comment>
<evidence type="ECO:0000256" key="8">
    <source>
        <dbReference type="ARBA" id="ARBA00032802"/>
    </source>
</evidence>
<dbReference type="PROSITE" id="PS00583">
    <property type="entry name" value="PFKB_KINASES_1"/>
    <property type="match status" value="1"/>
</dbReference>
<dbReference type="Proteomes" id="UP000256388">
    <property type="component" value="Unassembled WGS sequence"/>
</dbReference>
<evidence type="ECO:0000256" key="1">
    <source>
        <dbReference type="ARBA" id="ARBA00010688"/>
    </source>
</evidence>
<evidence type="ECO:0000256" key="10">
    <source>
        <dbReference type="PIRNR" id="PIRNR000535"/>
    </source>
</evidence>
<keyword evidence="6 11" id="KW-0418">Kinase</keyword>
<evidence type="ECO:0000259" key="12">
    <source>
        <dbReference type="Pfam" id="PF00294"/>
    </source>
</evidence>
<evidence type="ECO:0000256" key="11">
    <source>
        <dbReference type="RuleBase" id="RU369061"/>
    </source>
</evidence>
<evidence type="ECO:0000256" key="7">
    <source>
        <dbReference type="ARBA" id="ARBA00022840"/>
    </source>
</evidence>
<evidence type="ECO:0000256" key="9">
    <source>
        <dbReference type="ARBA" id="ARBA00047745"/>
    </source>
</evidence>
<dbReference type="GO" id="GO:0008662">
    <property type="term" value="F:1-phosphofructokinase activity"/>
    <property type="evidence" value="ECO:0007669"/>
    <property type="project" value="UniProtKB-UniRule"/>
</dbReference>
<dbReference type="Pfam" id="PF00294">
    <property type="entry name" value="PfkB"/>
    <property type="match status" value="1"/>
</dbReference>
<evidence type="ECO:0000313" key="14">
    <source>
        <dbReference type="Proteomes" id="UP000256388"/>
    </source>
</evidence>
<evidence type="ECO:0000256" key="4">
    <source>
        <dbReference type="ARBA" id="ARBA00022679"/>
    </source>
</evidence>
<comment type="catalytic activity">
    <reaction evidence="9 11">
        <text>beta-D-fructose 1-phosphate + ATP = beta-D-fructose 1,6-bisphosphate + ADP + H(+)</text>
        <dbReference type="Rhea" id="RHEA:14213"/>
        <dbReference type="ChEBI" id="CHEBI:15378"/>
        <dbReference type="ChEBI" id="CHEBI:30616"/>
        <dbReference type="ChEBI" id="CHEBI:32966"/>
        <dbReference type="ChEBI" id="CHEBI:138881"/>
        <dbReference type="ChEBI" id="CHEBI:456216"/>
        <dbReference type="EC" id="2.7.1.56"/>
    </reaction>
</comment>
<dbReference type="CDD" id="cd01164">
    <property type="entry name" value="FruK_PfkB_like"/>
    <property type="match status" value="1"/>
</dbReference>
<dbReference type="InterPro" id="IPR022463">
    <property type="entry name" value="1-PFruKinase"/>
</dbReference>
<dbReference type="InterPro" id="IPR029056">
    <property type="entry name" value="Ribokinase-like"/>
</dbReference>
<dbReference type="GO" id="GO:0016052">
    <property type="term" value="P:carbohydrate catabolic process"/>
    <property type="evidence" value="ECO:0007669"/>
    <property type="project" value="UniProtKB-ARBA"/>
</dbReference>
<sequence>MIYTVTLNPALDKEYHVAELLSNTVLRAASVKVDFGGKGFNIARMITALGSQCAALGFIGGHTGQVLREGLESTGIPTDFVRVSEETRTNISIVNDKDSAYYKVNEAGPQVSEPEVEELLHKVEGLVQPDDWWVLAGSLPRGVPADIYARLIALIRRGGAWAVLDSSGEAFRLGCAAEPFLVKPNLEEIAQITDLDVGDAAGIHRAINSVHKLGVKNIILSAGGGMSICSDGLRVWSGQPPKIEEKNPTGAGDAMLGAVVDQLSRGTTLPEAYRWGLAAGSAAAALPGTGMPTRAQVQALIEQVVISEE</sequence>
<accession>A0A347ZWJ7</accession>
<comment type="similarity">
    <text evidence="1 11">Belongs to the carbohydrate kinase PfkB family.</text>
</comment>
<protein>
    <recommendedName>
        <fullName evidence="3 11">1-phosphofructokinase</fullName>
        <shortName evidence="11">Fru1PK</shortName>
        <ecNumber evidence="2 11">2.7.1.56</ecNumber>
    </recommendedName>
    <alternativeName>
        <fullName evidence="8 11">Fructose 1-phosphate kinase</fullName>
    </alternativeName>
</protein>
<dbReference type="Gene3D" id="3.40.1190.20">
    <property type="match status" value="1"/>
</dbReference>
<reference evidence="13 14" key="1">
    <citation type="submission" date="2018-08" db="EMBL/GenBank/DDBJ databases">
        <title>Genomic Encyclopedia of Type Strains, Phase IV (KMG-IV): sequencing the most valuable type-strain genomes for metagenomic binning, comparative biology and taxonomic classification.</title>
        <authorList>
            <person name="Goeker M."/>
        </authorList>
    </citation>
    <scope>NUCLEOTIDE SEQUENCE [LARGE SCALE GENOMIC DNA]</scope>
    <source>
        <strain evidence="13 14">DSM 23923</strain>
    </source>
</reference>
<dbReference type="AlphaFoldDB" id="A0A347ZWJ7"/>
<dbReference type="NCBIfam" id="TIGR03168">
    <property type="entry name" value="1-PFK"/>
    <property type="match status" value="1"/>
</dbReference>
<dbReference type="EMBL" id="QUMS01000005">
    <property type="protein sequence ID" value="REG05420.1"/>
    <property type="molecule type" value="Genomic_DNA"/>
</dbReference>
<name>A0A347ZWJ7_9CHLR</name>
<evidence type="ECO:0000256" key="6">
    <source>
        <dbReference type="ARBA" id="ARBA00022777"/>
    </source>
</evidence>
<dbReference type="InterPro" id="IPR011611">
    <property type="entry name" value="PfkB_dom"/>
</dbReference>
<dbReference type="RefSeq" id="WP_158675150.1">
    <property type="nucleotide sequence ID" value="NZ_AP018437.1"/>
</dbReference>
<dbReference type="PANTHER" id="PTHR46566">
    <property type="entry name" value="1-PHOSPHOFRUCTOKINASE-RELATED"/>
    <property type="match status" value="1"/>
</dbReference>